<dbReference type="InterPro" id="IPR015424">
    <property type="entry name" value="PyrdxlP-dep_Trfase"/>
</dbReference>
<proteinExistence type="predicted"/>
<dbReference type="InterPro" id="IPR051446">
    <property type="entry name" value="HTH_trans_reg/aminotransferase"/>
</dbReference>
<gene>
    <name evidence="1" type="ORF">HNR10_005004</name>
</gene>
<dbReference type="Gene3D" id="3.40.640.10">
    <property type="entry name" value="Type I PLP-dependent aspartate aminotransferase-like (Major domain)"/>
    <property type="match status" value="1"/>
</dbReference>
<dbReference type="InterPro" id="IPR024551">
    <property type="entry name" value="AspAT_Ic"/>
</dbReference>
<organism evidence="1 2">
    <name type="scientific">Nocardiopsis aegyptia</name>
    <dbReference type="NCBI Taxonomy" id="220378"/>
    <lineage>
        <taxon>Bacteria</taxon>
        <taxon>Bacillati</taxon>
        <taxon>Actinomycetota</taxon>
        <taxon>Actinomycetes</taxon>
        <taxon>Streptosporangiales</taxon>
        <taxon>Nocardiopsidaceae</taxon>
        <taxon>Nocardiopsis</taxon>
    </lineage>
</organism>
<dbReference type="SUPFAM" id="SSF53383">
    <property type="entry name" value="PLP-dependent transferases"/>
    <property type="match status" value="1"/>
</dbReference>
<name>A0A7Z0ETS2_9ACTN</name>
<sequence>MGHGFGDLLALVCRSLGERGARVVAVEEYGHGRHRRIIRAHGLRTAALPVDGDGADVSRLEECGADAVLLTPAHQFPTGVPLSAERRGRLVRWARRTGALIVEDDYDGEFRFDRRAIGALQALAPDHVLYAGTASKALAPGIGLAWAVAPPSLLPELMEARGTAGGGQDAVNQLALAEFVRGHDYDRHVRRLRHLYRSRREAVDAAVTDRLPDCRVTGLRAGLHCLVELPDGVREDVVEAESARRGLALEGLGRFAEGSAGARRPGVVVGYGAPRAHRFPEALAVAAASIRAARAGR</sequence>
<dbReference type="Pfam" id="PF12897">
    <property type="entry name" value="Asp_aminotransf"/>
    <property type="match status" value="1"/>
</dbReference>
<dbReference type="InterPro" id="IPR015421">
    <property type="entry name" value="PyrdxlP-dep_Trfase_major"/>
</dbReference>
<comment type="caution">
    <text evidence="1">The sequence shown here is derived from an EMBL/GenBank/DDBJ whole genome shotgun (WGS) entry which is preliminary data.</text>
</comment>
<dbReference type="PANTHER" id="PTHR46577:SF1">
    <property type="entry name" value="HTH-TYPE TRANSCRIPTIONAL REGULATORY PROTEIN GABR"/>
    <property type="match status" value="1"/>
</dbReference>
<dbReference type="GO" id="GO:0030170">
    <property type="term" value="F:pyridoxal phosphate binding"/>
    <property type="evidence" value="ECO:0007669"/>
    <property type="project" value="InterPro"/>
</dbReference>
<dbReference type="GO" id="GO:0003677">
    <property type="term" value="F:DNA binding"/>
    <property type="evidence" value="ECO:0007669"/>
    <property type="project" value="UniProtKB-KW"/>
</dbReference>
<dbReference type="AlphaFoldDB" id="A0A7Z0ETS2"/>
<keyword evidence="2" id="KW-1185">Reference proteome</keyword>
<protein>
    <submittedName>
        <fullName evidence="1">DNA-binding transcriptional MocR family regulator</fullName>
    </submittedName>
</protein>
<reference evidence="1 2" key="1">
    <citation type="submission" date="2020-07" db="EMBL/GenBank/DDBJ databases">
        <title>Sequencing the genomes of 1000 actinobacteria strains.</title>
        <authorList>
            <person name="Klenk H.-P."/>
        </authorList>
    </citation>
    <scope>NUCLEOTIDE SEQUENCE [LARGE SCALE GENOMIC DNA]</scope>
    <source>
        <strain evidence="1 2">DSM 44442</strain>
    </source>
</reference>
<keyword evidence="1" id="KW-0238">DNA-binding</keyword>
<evidence type="ECO:0000313" key="2">
    <source>
        <dbReference type="Proteomes" id="UP000572051"/>
    </source>
</evidence>
<dbReference type="Proteomes" id="UP000572051">
    <property type="component" value="Unassembled WGS sequence"/>
</dbReference>
<dbReference type="EMBL" id="JACCFS010000001">
    <property type="protein sequence ID" value="NYJ37123.1"/>
    <property type="molecule type" value="Genomic_DNA"/>
</dbReference>
<evidence type="ECO:0000313" key="1">
    <source>
        <dbReference type="EMBL" id="NYJ37123.1"/>
    </source>
</evidence>
<dbReference type="RefSeq" id="WP_312889411.1">
    <property type="nucleotide sequence ID" value="NZ_JACCFS010000001.1"/>
</dbReference>
<accession>A0A7Z0ETS2</accession>
<dbReference type="PANTHER" id="PTHR46577">
    <property type="entry name" value="HTH-TYPE TRANSCRIPTIONAL REGULATORY PROTEIN GABR"/>
    <property type="match status" value="1"/>
</dbReference>
<dbReference type="CDD" id="cd00609">
    <property type="entry name" value="AAT_like"/>
    <property type="match status" value="1"/>
</dbReference>